<dbReference type="PANTHER" id="PTHR44068">
    <property type="entry name" value="ZGC:194242"/>
    <property type="match status" value="1"/>
</dbReference>
<dbReference type="GO" id="GO:0008757">
    <property type="term" value="F:S-adenosylmethionine-dependent methyltransferase activity"/>
    <property type="evidence" value="ECO:0007669"/>
    <property type="project" value="InterPro"/>
</dbReference>
<dbReference type="AlphaFoldDB" id="A0A383E0Y0"/>
<accession>A0A383E0Y0</accession>
<dbReference type="InterPro" id="IPR029063">
    <property type="entry name" value="SAM-dependent_MTases_sf"/>
</dbReference>
<keyword evidence="1" id="KW-0808">Transferase</keyword>
<name>A0A383E0Y0_9ZZZZ</name>
<dbReference type="SUPFAM" id="SSF53335">
    <property type="entry name" value="S-adenosyl-L-methionine-dependent methyltransferases"/>
    <property type="match status" value="1"/>
</dbReference>
<gene>
    <name evidence="5" type="ORF">METZ01_LOCUS502622</name>
</gene>
<evidence type="ECO:0000256" key="3">
    <source>
        <dbReference type="SAM" id="MobiDB-lite"/>
    </source>
</evidence>
<evidence type="ECO:0000256" key="2">
    <source>
        <dbReference type="SAM" id="Coils"/>
    </source>
</evidence>
<reference evidence="5" key="1">
    <citation type="submission" date="2018-05" db="EMBL/GenBank/DDBJ databases">
        <authorList>
            <person name="Lanie J.A."/>
            <person name="Ng W.-L."/>
            <person name="Kazmierczak K.M."/>
            <person name="Andrzejewski T.M."/>
            <person name="Davidsen T.M."/>
            <person name="Wayne K.J."/>
            <person name="Tettelin H."/>
            <person name="Glass J.I."/>
            <person name="Rusch D."/>
            <person name="Podicherti R."/>
            <person name="Tsui H.-C.T."/>
            <person name="Winkler M.E."/>
        </authorList>
    </citation>
    <scope>NUCLEOTIDE SEQUENCE</scope>
</reference>
<dbReference type="Pfam" id="PF08241">
    <property type="entry name" value="Methyltransf_11"/>
    <property type="match status" value="1"/>
</dbReference>
<keyword evidence="2" id="KW-0175">Coiled coil</keyword>
<evidence type="ECO:0000313" key="5">
    <source>
        <dbReference type="EMBL" id="SVE49768.1"/>
    </source>
</evidence>
<dbReference type="PANTHER" id="PTHR44068:SF11">
    <property type="entry name" value="GERANYL DIPHOSPHATE 2-C-METHYLTRANSFERASE"/>
    <property type="match status" value="1"/>
</dbReference>
<evidence type="ECO:0000259" key="4">
    <source>
        <dbReference type="Pfam" id="PF08241"/>
    </source>
</evidence>
<evidence type="ECO:0000256" key="1">
    <source>
        <dbReference type="ARBA" id="ARBA00022679"/>
    </source>
</evidence>
<dbReference type="Gene3D" id="3.40.50.150">
    <property type="entry name" value="Vaccinia Virus protein VP39"/>
    <property type="match status" value="1"/>
</dbReference>
<organism evidence="5">
    <name type="scientific">marine metagenome</name>
    <dbReference type="NCBI Taxonomy" id="408172"/>
    <lineage>
        <taxon>unclassified sequences</taxon>
        <taxon>metagenomes</taxon>
        <taxon>ecological metagenomes</taxon>
    </lineage>
</organism>
<feature type="region of interest" description="Disordered" evidence="3">
    <location>
        <begin position="1"/>
        <end position="22"/>
    </location>
</feature>
<proteinExistence type="predicted"/>
<sequence length="200" mass="22805">MSTKFSAKIIDSDDSDSNEKNQSWWQKNPMTYDWGHDLGEIKYNKDYLDAIDNIFSYGHSLCNNPRWPDGYILENFIPYNDLQGKSVLEIGCGTGLVSSHLAKAGADLSAIDLTDRAIEITKARFDLKNLSADIKQMNAEKMEFEHDTFDFVISWGVIHHSGNMQNILDEIYRVLNSGGKAYLMVYNKTSLRSIVFAPFW</sequence>
<dbReference type="InterPro" id="IPR013216">
    <property type="entry name" value="Methyltransf_11"/>
</dbReference>
<feature type="domain" description="Methyltransferase type 11" evidence="4">
    <location>
        <begin position="88"/>
        <end position="182"/>
    </location>
</feature>
<feature type="non-terminal residue" evidence="5">
    <location>
        <position position="200"/>
    </location>
</feature>
<dbReference type="CDD" id="cd02440">
    <property type="entry name" value="AdoMet_MTases"/>
    <property type="match status" value="1"/>
</dbReference>
<dbReference type="EMBL" id="UINC01221433">
    <property type="protein sequence ID" value="SVE49768.1"/>
    <property type="molecule type" value="Genomic_DNA"/>
</dbReference>
<feature type="coiled-coil region" evidence="2">
    <location>
        <begin position="120"/>
        <end position="147"/>
    </location>
</feature>
<protein>
    <recommendedName>
        <fullName evidence="4">Methyltransferase type 11 domain-containing protein</fullName>
    </recommendedName>
</protein>
<dbReference type="InterPro" id="IPR050447">
    <property type="entry name" value="Erg6_SMT_methyltransf"/>
</dbReference>